<dbReference type="InterPro" id="IPR000095">
    <property type="entry name" value="CRIB_dom"/>
</dbReference>
<dbReference type="GO" id="GO:0005856">
    <property type="term" value="C:cytoskeleton"/>
    <property type="evidence" value="ECO:0007669"/>
    <property type="project" value="TreeGrafter"/>
</dbReference>
<keyword evidence="6" id="KW-1185">Reference proteome</keyword>
<organism evidence="5 6">
    <name type="scientific">Cyclopterus lumpus</name>
    <name type="common">Lumpsucker</name>
    <dbReference type="NCBI Taxonomy" id="8103"/>
    <lineage>
        <taxon>Eukaryota</taxon>
        <taxon>Metazoa</taxon>
        <taxon>Chordata</taxon>
        <taxon>Craniata</taxon>
        <taxon>Vertebrata</taxon>
        <taxon>Euteleostomi</taxon>
        <taxon>Actinopterygii</taxon>
        <taxon>Neopterygii</taxon>
        <taxon>Teleostei</taxon>
        <taxon>Neoteleostei</taxon>
        <taxon>Acanthomorphata</taxon>
        <taxon>Eupercaria</taxon>
        <taxon>Perciformes</taxon>
        <taxon>Cottioidei</taxon>
        <taxon>Cottales</taxon>
        <taxon>Cyclopteridae</taxon>
        <taxon>Cyclopterus</taxon>
    </lineage>
</organism>
<dbReference type="Proteomes" id="UP000694565">
    <property type="component" value="Unplaced"/>
</dbReference>
<comment type="subcellular location">
    <subcellularLocation>
        <location evidence="1">Endomembrane system</location>
        <topology evidence="1">Peripheral membrane protein</topology>
    </subcellularLocation>
</comment>
<evidence type="ECO:0000259" key="4">
    <source>
        <dbReference type="PROSITE" id="PS50108"/>
    </source>
</evidence>
<feature type="compositionally biased region" description="Polar residues" evidence="3">
    <location>
        <begin position="256"/>
        <end position="271"/>
    </location>
</feature>
<dbReference type="GO" id="GO:0030838">
    <property type="term" value="P:positive regulation of actin filament polymerization"/>
    <property type="evidence" value="ECO:0007669"/>
    <property type="project" value="TreeGrafter"/>
</dbReference>
<dbReference type="GO" id="GO:0007266">
    <property type="term" value="P:Rho protein signal transduction"/>
    <property type="evidence" value="ECO:0007669"/>
    <property type="project" value="TreeGrafter"/>
</dbReference>
<dbReference type="PANTHER" id="PTHR15344:SF22">
    <property type="entry name" value="CDC42 EFFECTOR PROTEIN (RHO GTPASE-BINDING) 1B"/>
    <property type="match status" value="1"/>
</dbReference>
<protein>
    <submittedName>
        <fullName evidence="5">CDC42 effector protein (Rho GTPase binding) 1b</fullName>
    </submittedName>
</protein>
<feature type="compositionally biased region" description="Polar residues" evidence="3">
    <location>
        <begin position="278"/>
        <end position="290"/>
    </location>
</feature>
<dbReference type="GO" id="GO:0008360">
    <property type="term" value="P:regulation of cell shape"/>
    <property type="evidence" value="ECO:0007669"/>
    <property type="project" value="TreeGrafter"/>
</dbReference>
<proteinExistence type="inferred from homology"/>
<feature type="compositionally biased region" description="Polar residues" evidence="3">
    <location>
        <begin position="339"/>
        <end position="362"/>
    </location>
</feature>
<feature type="compositionally biased region" description="Basic and acidic residues" evidence="3">
    <location>
        <begin position="311"/>
        <end position="321"/>
    </location>
</feature>
<accession>A0A8C3AV68</accession>
<reference evidence="5" key="2">
    <citation type="submission" date="2025-09" db="UniProtKB">
        <authorList>
            <consortium name="Ensembl"/>
        </authorList>
    </citation>
    <scope>IDENTIFICATION</scope>
</reference>
<evidence type="ECO:0000256" key="2">
    <source>
        <dbReference type="ARBA" id="ARBA00010770"/>
    </source>
</evidence>
<feature type="domain" description="CRIB" evidence="4">
    <location>
        <begin position="42"/>
        <end position="56"/>
    </location>
</feature>
<dbReference type="GO" id="GO:0005886">
    <property type="term" value="C:plasma membrane"/>
    <property type="evidence" value="ECO:0007669"/>
    <property type="project" value="TreeGrafter"/>
</dbReference>
<feature type="compositionally biased region" description="Basic and acidic residues" evidence="3">
    <location>
        <begin position="1"/>
        <end position="10"/>
    </location>
</feature>
<dbReference type="GO" id="GO:0031274">
    <property type="term" value="P:positive regulation of pseudopodium assembly"/>
    <property type="evidence" value="ECO:0007669"/>
    <property type="project" value="TreeGrafter"/>
</dbReference>
<feature type="compositionally biased region" description="Basic and acidic residues" evidence="3">
    <location>
        <begin position="295"/>
        <end position="304"/>
    </location>
</feature>
<dbReference type="GeneTree" id="ENSGT00940000160068"/>
<evidence type="ECO:0000256" key="1">
    <source>
        <dbReference type="ARBA" id="ARBA00004184"/>
    </source>
</evidence>
<dbReference type="PROSITE" id="PS50108">
    <property type="entry name" value="CRIB"/>
    <property type="match status" value="1"/>
</dbReference>
<dbReference type="InterPro" id="IPR051296">
    <property type="entry name" value="Cdc42_Effector_BORG/CEP"/>
</dbReference>
<feature type="region of interest" description="Disordered" evidence="3">
    <location>
        <begin position="335"/>
        <end position="372"/>
    </location>
</feature>
<feature type="region of interest" description="Disordered" evidence="3">
    <location>
        <begin position="1"/>
        <end position="29"/>
    </location>
</feature>
<feature type="compositionally biased region" description="Acidic residues" evidence="3">
    <location>
        <begin position="243"/>
        <end position="255"/>
    </location>
</feature>
<comment type="similarity">
    <text evidence="2">Belongs to the BORG/CEP family.</text>
</comment>
<dbReference type="GO" id="GO:0031267">
    <property type="term" value="F:small GTPase binding"/>
    <property type="evidence" value="ECO:0007669"/>
    <property type="project" value="TreeGrafter"/>
</dbReference>
<dbReference type="PANTHER" id="PTHR15344">
    <property type="entry name" value="CDC42 EFFECTOR PROTEIN BORG"/>
    <property type="match status" value="1"/>
</dbReference>
<dbReference type="Pfam" id="PF00786">
    <property type="entry name" value="PBD"/>
    <property type="match status" value="1"/>
</dbReference>
<evidence type="ECO:0000313" key="6">
    <source>
        <dbReference type="Proteomes" id="UP000694565"/>
    </source>
</evidence>
<reference evidence="5" key="1">
    <citation type="submission" date="2025-08" db="UniProtKB">
        <authorList>
            <consortium name="Ensembl"/>
        </authorList>
    </citation>
    <scope>IDENTIFICATION</scope>
</reference>
<evidence type="ECO:0000313" key="5">
    <source>
        <dbReference type="Ensembl" id="ENSCLMP00005047779.1"/>
    </source>
</evidence>
<dbReference type="Pfam" id="PF14957">
    <property type="entry name" value="BORG_CEP"/>
    <property type="match status" value="1"/>
</dbReference>
<name>A0A8C3AV68_CYCLU</name>
<dbReference type="GO" id="GO:0012505">
    <property type="term" value="C:endomembrane system"/>
    <property type="evidence" value="ECO:0007669"/>
    <property type="project" value="UniProtKB-SubCell"/>
</dbReference>
<dbReference type="GO" id="GO:0005737">
    <property type="term" value="C:cytoplasm"/>
    <property type="evidence" value="ECO:0007669"/>
    <property type="project" value="UniProtKB-ARBA"/>
</dbReference>
<sequence length="372" mass="40471">VQRYQGDRGQTKNLGKLPGIKGLVSGSQGKRRFKSELSVDMISPPLADFRHTMHVGRGGEVFGDTSFLSNYGGIREPGSPDLANSSRTTGFFTRTFRHVRKNSVPRPRGCSRDLSSPPPDVSPIIKNAISLPQLNVDSPNGCLQRMLFSSSISSTDDSLCTYGLQSGFVTLPRLSRLDGQFQDGDVRKGSLPDSSCITLTRSDSLTSFTVDLGPSLMSEVLSLIDNPSYLKMSNHSQAAGEKEEGEEEEEEDDSSLTETPVQTPGANSPNPSMGGGSLSRNKGHSCSRNWTEQEEERRSPRIPDKCTGSPRRAEPAMEAERFQRAADVLSRHYGAGSFTKGTRTSSDATSPAFSQSRKTSYAFSEEEEVVKV</sequence>
<evidence type="ECO:0000256" key="3">
    <source>
        <dbReference type="SAM" id="MobiDB-lite"/>
    </source>
</evidence>
<feature type="region of interest" description="Disordered" evidence="3">
    <location>
        <begin position="234"/>
        <end position="321"/>
    </location>
</feature>
<dbReference type="Ensembl" id="ENSCLMT00005049417.1">
    <property type="protein sequence ID" value="ENSCLMP00005047779.1"/>
    <property type="gene ID" value="ENSCLMG00005021889.1"/>
</dbReference>
<dbReference type="SMART" id="SM00285">
    <property type="entry name" value="PBD"/>
    <property type="match status" value="1"/>
</dbReference>
<dbReference type="InterPro" id="IPR029273">
    <property type="entry name" value="Cdc42_effect-like"/>
</dbReference>
<dbReference type="AlphaFoldDB" id="A0A8C3AV68"/>